<feature type="transmembrane region" description="Helical" evidence="2">
    <location>
        <begin position="341"/>
        <end position="362"/>
    </location>
</feature>
<feature type="compositionally biased region" description="Pro residues" evidence="1">
    <location>
        <begin position="454"/>
        <end position="473"/>
    </location>
</feature>
<dbReference type="EMBL" id="FNZM01000002">
    <property type="protein sequence ID" value="SEJ07111.1"/>
    <property type="molecule type" value="Genomic_DNA"/>
</dbReference>
<feature type="transmembrane region" description="Helical" evidence="2">
    <location>
        <begin position="174"/>
        <end position="191"/>
    </location>
</feature>
<evidence type="ECO:0000256" key="2">
    <source>
        <dbReference type="SAM" id="Phobius"/>
    </source>
</evidence>
<evidence type="ECO:0000256" key="1">
    <source>
        <dbReference type="SAM" id="MobiDB-lite"/>
    </source>
</evidence>
<feature type="transmembrane region" description="Helical" evidence="2">
    <location>
        <begin position="374"/>
        <end position="393"/>
    </location>
</feature>
<feature type="transmembrane region" description="Helical" evidence="2">
    <location>
        <begin position="63"/>
        <end position="82"/>
    </location>
</feature>
<feature type="transmembrane region" description="Helical" evidence="2">
    <location>
        <begin position="88"/>
        <end position="110"/>
    </location>
</feature>
<keyword evidence="2" id="KW-0472">Membrane</keyword>
<feature type="transmembrane region" description="Helical" evidence="2">
    <location>
        <begin position="34"/>
        <end position="51"/>
    </location>
</feature>
<sequence length="473" mass="52742">MRNKHAVLWIWLCFVPLAFDYKAPDSQFGHGAQWLAVFPALAAAAILMMIGPRFTRESRLRSFVTVMLALSLGGSLVAQLLQHNPVGNYLRVILPFLLFALGYFAMCRPWHPVRIAQIQNALYYANVLGLVFTFLFGMFAVGGPLSDIRFRIVSPTMLALQAMLLHQFIVARRFSVWMVLVFLATLVVELLSVTRSLLLATVLLTMFAAWLAAPSIGHLIKSAVRTGAALLCVVAIAVGTAWLFPSITNHWSQRIFAAQNSDSDRDPTTITRIAEIRDQYDQVTASAETLLFGKGYGHVYRYSPIYFPYVRETFSKADYFDTSDWVAGHNFWVYQLYAEGVVFGACMPIAVLAALVAAGFAFRRWHRIAPREPLLMPFSMAILMLAALPGASIGGNPLGPRFSGLMYGVALGLVVALYSQLHYRIDVQRRRAQADPYSHPPQRPRRHERTEPAFRPPAPAPAPLTPYATPEPR</sequence>
<dbReference type="AlphaFoldDB" id="A0A1A5X2M1"/>
<proteinExistence type="predicted"/>
<accession>A0A1A5X2M1</accession>
<keyword evidence="2" id="KW-0812">Transmembrane</keyword>
<dbReference type="RefSeq" id="WP_065065073.1">
    <property type="nucleotide sequence ID" value="NZ_CADFGN010000002.1"/>
</dbReference>
<feature type="transmembrane region" description="Helical" evidence="2">
    <location>
        <begin position="148"/>
        <end position="165"/>
    </location>
</feature>
<name>A0A1A5X2M1_9BURK</name>
<feature type="transmembrane region" description="Helical" evidence="2">
    <location>
        <begin position="122"/>
        <end position="142"/>
    </location>
</feature>
<keyword evidence="2" id="KW-1133">Transmembrane helix</keyword>
<dbReference type="OrthoDB" id="8954450at2"/>
<feature type="transmembrane region" description="Helical" evidence="2">
    <location>
        <begin position="227"/>
        <end position="244"/>
    </location>
</feature>
<protein>
    <recommendedName>
        <fullName evidence="5">O-antigen ligase</fullName>
    </recommendedName>
</protein>
<evidence type="ECO:0000313" key="3">
    <source>
        <dbReference type="EMBL" id="SEJ07111.1"/>
    </source>
</evidence>
<organism evidence="3 4">
    <name type="scientific">Paraburkholderia tropica</name>
    <dbReference type="NCBI Taxonomy" id="92647"/>
    <lineage>
        <taxon>Bacteria</taxon>
        <taxon>Pseudomonadati</taxon>
        <taxon>Pseudomonadota</taxon>
        <taxon>Betaproteobacteria</taxon>
        <taxon>Burkholderiales</taxon>
        <taxon>Burkholderiaceae</taxon>
        <taxon>Paraburkholderia</taxon>
    </lineage>
</organism>
<reference evidence="3 4" key="1">
    <citation type="submission" date="2016-10" db="EMBL/GenBank/DDBJ databases">
        <authorList>
            <person name="Varghese N."/>
            <person name="Submissions S."/>
        </authorList>
    </citation>
    <scope>NUCLEOTIDE SEQUENCE [LARGE SCALE GENOMIC DNA]</scope>
    <source>
        <strain evidence="3 4">LMG 22274</strain>
    </source>
</reference>
<comment type="caution">
    <text evidence="3">The sequence shown here is derived from an EMBL/GenBank/DDBJ whole genome shotgun (WGS) entry which is preliminary data.</text>
</comment>
<feature type="region of interest" description="Disordered" evidence="1">
    <location>
        <begin position="432"/>
        <end position="473"/>
    </location>
</feature>
<gene>
    <name evidence="3" type="ORF">SAMN05216550_102305</name>
</gene>
<evidence type="ECO:0008006" key="5">
    <source>
        <dbReference type="Google" id="ProtNLM"/>
    </source>
</evidence>
<feature type="transmembrane region" description="Helical" evidence="2">
    <location>
        <begin position="405"/>
        <end position="423"/>
    </location>
</feature>
<feature type="transmembrane region" description="Helical" evidence="2">
    <location>
        <begin position="197"/>
        <end position="220"/>
    </location>
</feature>
<evidence type="ECO:0000313" key="4">
    <source>
        <dbReference type="Proteomes" id="UP000183529"/>
    </source>
</evidence>
<dbReference type="Proteomes" id="UP000183529">
    <property type="component" value="Unassembled WGS sequence"/>
</dbReference>